<feature type="compositionally biased region" description="Basic and acidic residues" evidence="12">
    <location>
        <begin position="255"/>
        <end position="277"/>
    </location>
</feature>
<dbReference type="InterPro" id="IPR021056">
    <property type="entry name" value="Mt_import_IM_translocase_Tim54"/>
</dbReference>
<dbReference type="OrthoDB" id="5598305at2759"/>
<feature type="compositionally biased region" description="Pro residues" evidence="12">
    <location>
        <begin position="217"/>
        <end position="226"/>
    </location>
</feature>
<feature type="region of interest" description="Disordered" evidence="12">
    <location>
        <begin position="352"/>
        <end position="392"/>
    </location>
</feature>
<name>A0A0D2IB37_9EURO</name>
<feature type="region of interest" description="Disordered" evidence="12">
    <location>
        <begin position="213"/>
        <end position="305"/>
    </location>
</feature>
<dbReference type="GeneID" id="27715498"/>
<dbReference type="VEuPathDB" id="FungiDB:Z520_09752"/>
<keyword evidence="8" id="KW-1133">Transmembrane helix</keyword>
<keyword evidence="4" id="KW-0813">Transport</keyword>
<keyword evidence="7" id="KW-0653">Protein transport</keyword>
<keyword evidence="6" id="KW-0999">Mitochondrion inner membrane</keyword>
<evidence type="ECO:0000256" key="3">
    <source>
        <dbReference type="ARBA" id="ARBA00020796"/>
    </source>
</evidence>
<proteinExistence type="inferred from homology"/>
<evidence type="ECO:0000256" key="10">
    <source>
        <dbReference type="ARBA" id="ARBA00023128"/>
    </source>
</evidence>
<keyword evidence="10" id="KW-0496">Mitochondrion</keyword>
<dbReference type="STRING" id="1442371.A0A0D2IB37"/>
<dbReference type="InterPro" id="IPR050187">
    <property type="entry name" value="Lipid_Phosphate_FormReg"/>
</dbReference>
<evidence type="ECO:0000256" key="7">
    <source>
        <dbReference type="ARBA" id="ARBA00022927"/>
    </source>
</evidence>
<dbReference type="Pfam" id="PF11711">
    <property type="entry name" value="Tim54"/>
    <property type="match status" value="1"/>
</dbReference>
<dbReference type="EMBL" id="KN848087">
    <property type="protein sequence ID" value="KIX94366.1"/>
    <property type="molecule type" value="Genomic_DNA"/>
</dbReference>
<reference evidence="13 14" key="1">
    <citation type="submission" date="2015-01" db="EMBL/GenBank/DDBJ databases">
        <title>The Genome Sequence of Fonsecaea multimorphosa CBS 102226.</title>
        <authorList>
            <consortium name="The Broad Institute Genomics Platform"/>
            <person name="Cuomo C."/>
            <person name="de Hoog S."/>
            <person name="Gorbushina A."/>
            <person name="Stielow B."/>
            <person name="Teixiera M."/>
            <person name="Abouelleil A."/>
            <person name="Chapman S.B."/>
            <person name="Priest M."/>
            <person name="Young S.K."/>
            <person name="Wortman J."/>
            <person name="Nusbaum C."/>
            <person name="Birren B."/>
        </authorList>
    </citation>
    <scope>NUCLEOTIDE SEQUENCE [LARGE SCALE GENOMIC DNA]</scope>
    <source>
        <strain evidence="13 14">CBS 102226</strain>
    </source>
</reference>
<evidence type="ECO:0000256" key="8">
    <source>
        <dbReference type="ARBA" id="ARBA00022989"/>
    </source>
</evidence>
<comment type="similarity">
    <text evidence="2">Belongs to the TIM54 family.</text>
</comment>
<evidence type="ECO:0000256" key="12">
    <source>
        <dbReference type="SAM" id="MobiDB-lite"/>
    </source>
</evidence>
<dbReference type="PANTHER" id="PTHR12358">
    <property type="entry name" value="SPHINGOSINE KINASE"/>
    <property type="match status" value="1"/>
</dbReference>
<dbReference type="PANTHER" id="PTHR12358:SF101">
    <property type="entry name" value="MITOCHONDRIAL IMPORT INNER MEMBRANE TRANSLOCASE SUBUNIT TIM54"/>
    <property type="match status" value="1"/>
</dbReference>
<evidence type="ECO:0000256" key="5">
    <source>
        <dbReference type="ARBA" id="ARBA00022692"/>
    </source>
</evidence>
<evidence type="ECO:0000256" key="4">
    <source>
        <dbReference type="ARBA" id="ARBA00022448"/>
    </source>
</evidence>
<dbReference type="GO" id="GO:0015031">
    <property type="term" value="P:protein transport"/>
    <property type="evidence" value="ECO:0007669"/>
    <property type="project" value="UniProtKB-KW"/>
</dbReference>
<evidence type="ECO:0000256" key="11">
    <source>
        <dbReference type="ARBA" id="ARBA00023136"/>
    </source>
</evidence>
<evidence type="ECO:0000313" key="14">
    <source>
        <dbReference type="Proteomes" id="UP000053411"/>
    </source>
</evidence>
<evidence type="ECO:0000256" key="1">
    <source>
        <dbReference type="ARBA" id="ARBA00004434"/>
    </source>
</evidence>
<feature type="compositionally biased region" description="Polar residues" evidence="12">
    <location>
        <begin position="352"/>
        <end position="366"/>
    </location>
</feature>
<protein>
    <recommendedName>
        <fullName evidence="3">Mitochondrial import inner membrane translocase subunit TIM54</fullName>
    </recommendedName>
</protein>
<sequence length="485" mass="54990">MADSSDPPKTDGLPQGAKYEAPKPPKQNPALRMMGMPNLRLRLPSRNWMIFLTIVGSWTAAVVYDRREKKKAQKKWCDLVAHIAQEPLPANQMPRKLTVFLSAPPGDGIRPSRQYFKDYVKPVLVAAAIDYDVIEGRKEGDVRYGTAEQIRRLRRKKGEKGPNSTEPEMDTEAAIDMIRDKMQIVPEPGVRGDLVLGRHTWKEYIRGLHEGWLGPVDEPPPPPEPLSTPELEPLSPHPPIAVQTDNSPEATESPEMSKPDSEKKASEEEKKEEEKKKPYPPPAYLSVEKYPSASLSPHTPSILEPSQPIHQQHLLGFLKTPQRIYNFLTRRYLADQIGRETAAIVLAASRPYEQNPSSTTAFSADQSDLDADPVATRSPESDASSSFPQNQTAWEQQSLLIQEEPKWHKSVRKPRKENDDEFYEPIWTRDMVLDERIGSRMRKFQLDPEEAARAERIGRGQEKARVREVVDLRNEKVIIGNLDDD</sequence>
<keyword evidence="11" id="KW-0472">Membrane</keyword>
<comment type="subcellular location">
    <subcellularLocation>
        <location evidence="1">Mitochondrion inner membrane</location>
        <topology evidence="1">Single-pass membrane protein</topology>
    </subcellularLocation>
</comment>
<accession>A0A0D2IB37</accession>
<feature type="region of interest" description="Disordered" evidence="12">
    <location>
        <begin position="1"/>
        <end position="30"/>
    </location>
</feature>
<keyword evidence="14" id="KW-1185">Reference proteome</keyword>
<gene>
    <name evidence="13" type="ORF">Z520_09752</name>
</gene>
<evidence type="ECO:0000256" key="6">
    <source>
        <dbReference type="ARBA" id="ARBA00022792"/>
    </source>
</evidence>
<keyword evidence="9" id="KW-0811">Translocation</keyword>
<keyword evidence="5" id="KW-0812">Transmembrane</keyword>
<dbReference type="Proteomes" id="UP000053411">
    <property type="component" value="Unassembled WGS sequence"/>
</dbReference>
<dbReference type="RefSeq" id="XP_016628489.1">
    <property type="nucleotide sequence ID" value="XM_016780246.1"/>
</dbReference>
<evidence type="ECO:0000256" key="2">
    <source>
        <dbReference type="ARBA" id="ARBA00006355"/>
    </source>
</evidence>
<dbReference type="AlphaFoldDB" id="A0A0D2IB37"/>
<evidence type="ECO:0000256" key="9">
    <source>
        <dbReference type="ARBA" id="ARBA00023010"/>
    </source>
</evidence>
<evidence type="ECO:0000313" key="13">
    <source>
        <dbReference type="EMBL" id="KIX94366.1"/>
    </source>
</evidence>
<feature type="compositionally biased region" description="Polar residues" evidence="12">
    <location>
        <begin position="381"/>
        <end position="392"/>
    </location>
</feature>
<organism evidence="13 14">
    <name type="scientific">Fonsecaea multimorphosa CBS 102226</name>
    <dbReference type="NCBI Taxonomy" id="1442371"/>
    <lineage>
        <taxon>Eukaryota</taxon>
        <taxon>Fungi</taxon>
        <taxon>Dikarya</taxon>
        <taxon>Ascomycota</taxon>
        <taxon>Pezizomycotina</taxon>
        <taxon>Eurotiomycetes</taxon>
        <taxon>Chaetothyriomycetidae</taxon>
        <taxon>Chaetothyriales</taxon>
        <taxon>Herpotrichiellaceae</taxon>
        <taxon>Fonsecaea</taxon>
    </lineage>
</organism>
<dbReference type="GO" id="GO:0005743">
    <property type="term" value="C:mitochondrial inner membrane"/>
    <property type="evidence" value="ECO:0007669"/>
    <property type="project" value="UniProtKB-SubCell"/>
</dbReference>